<dbReference type="Proteomes" id="UP000032180">
    <property type="component" value="Chromosome 6"/>
</dbReference>
<organism evidence="3 4">
    <name type="scientific">Leersia perrieri</name>
    <dbReference type="NCBI Taxonomy" id="77586"/>
    <lineage>
        <taxon>Eukaryota</taxon>
        <taxon>Viridiplantae</taxon>
        <taxon>Streptophyta</taxon>
        <taxon>Embryophyta</taxon>
        <taxon>Tracheophyta</taxon>
        <taxon>Spermatophyta</taxon>
        <taxon>Magnoliopsida</taxon>
        <taxon>Liliopsida</taxon>
        <taxon>Poales</taxon>
        <taxon>Poaceae</taxon>
        <taxon>BOP clade</taxon>
        <taxon>Oryzoideae</taxon>
        <taxon>Oryzeae</taxon>
        <taxon>Oryzinae</taxon>
        <taxon>Leersia</taxon>
    </lineage>
</organism>
<accession>A0A0D9WTI4</accession>
<sequence>MSSCRVASVSHRAALLLLLVLLPCLTRFSLAEHTELSGEGSWRARRLLVSPAATSSQHRASQQQQQMRVDGVKRPFKQPAAAESFGRRRIF</sequence>
<feature type="chain" id="PRO_5002349043" evidence="2">
    <location>
        <begin position="32"/>
        <end position="91"/>
    </location>
</feature>
<feature type="compositionally biased region" description="Low complexity" evidence="1">
    <location>
        <begin position="52"/>
        <end position="66"/>
    </location>
</feature>
<reference evidence="4" key="2">
    <citation type="submission" date="2013-12" db="EMBL/GenBank/DDBJ databases">
        <authorList>
            <person name="Yu Y."/>
            <person name="Lee S."/>
            <person name="de Baynast K."/>
            <person name="Wissotski M."/>
            <person name="Liu L."/>
            <person name="Talag J."/>
            <person name="Goicoechea J."/>
            <person name="Angelova A."/>
            <person name="Jetty R."/>
            <person name="Kudrna D."/>
            <person name="Golser W."/>
            <person name="Rivera L."/>
            <person name="Zhang J."/>
            <person name="Wing R."/>
        </authorList>
    </citation>
    <scope>NUCLEOTIDE SEQUENCE</scope>
</reference>
<dbReference type="Gramene" id="LPERR06G21310.1">
    <property type="protein sequence ID" value="LPERR06G21310.1"/>
    <property type="gene ID" value="LPERR06G21310"/>
</dbReference>
<dbReference type="AlphaFoldDB" id="A0A0D9WTI4"/>
<dbReference type="eggNOG" id="ENOG502R3PQ">
    <property type="taxonomic scope" value="Eukaryota"/>
</dbReference>
<name>A0A0D9WTI4_9ORYZ</name>
<proteinExistence type="predicted"/>
<feature type="region of interest" description="Disordered" evidence="1">
    <location>
        <begin position="52"/>
        <end position="91"/>
    </location>
</feature>
<dbReference type="EnsemblPlants" id="LPERR06G21310.1">
    <property type="protein sequence ID" value="LPERR06G21310.1"/>
    <property type="gene ID" value="LPERR06G21310"/>
</dbReference>
<protein>
    <submittedName>
        <fullName evidence="3">Uncharacterized protein</fullName>
    </submittedName>
</protein>
<keyword evidence="2" id="KW-0732">Signal</keyword>
<evidence type="ECO:0000256" key="2">
    <source>
        <dbReference type="SAM" id="SignalP"/>
    </source>
</evidence>
<dbReference type="HOGENOM" id="CLU_176539_0_0_1"/>
<reference evidence="3" key="3">
    <citation type="submission" date="2015-04" db="UniProtKB">
        <authorList>
            <consortium name="EnsemblPlants"/>
        </authorList>
    </citation>
    <scope>IDENTIFICATION</scope>
</reference>
<evidence type="ECO:0000313" key="3">
    <source>
        <dbReference type="EnsemblPlants" id="LPERR06G21310.1"/>
    </source>
</evidence>
<evidence type="ECO:0000256" key="1">
    <source>
        <dbReference type="SAM" id="MobiDB-lite"/>
    </source>
</evidence>
<feature type="signal peptide" evidence="2">
    <location>
        <begin position="1"/>
        <end position="31"/>
    </location>
</feature>
<reference evidence="3 4" key="1">
    <citation type="submission" date="2012-08" db="EMBL/GenBank/DDBJ databases">
        <title>Oryza genome evolution.</title>
        <authorList>
            <person name="Wing R.A."/>
        </authorList>
    </citation>
    <scope>NUCLEOTIDE SEQUENCE</scope>
</reference>
<evidence type="ECO:0000313" key="4">
    <source>
        <dbReference type="Proteomes" id="UP000032180"/>
    </source>
</evidence>
<keyword evidence="4" id="KW-1185">Reference proteome</keyword>